<keyword evidence="2" id="KW-1185">Reference proteome</keyword>
<gene>
    <name evidence="1" type="ORF">RUM44_007644</name>
</gene>
<dbReference type="EMBL" id="JAWJWF010000002">
    <property type="protein sequence ID" value="KAK6637230.1"/>
    <property type="molecule type" value="Genomic_DNA"/>
</dbReference>
<evidence type="ECO:0000313" key="1">
    <source>
        <dbReference type="EMBL" id="KAK6637230.1"/>
    </source>
</evidence>
<organism evidence="1 2">
    <name type="scientific">Polyplax serrata</name>
    <name type="common">Common mouse louse</name>
    <dbReference type="NCBI Taxonomy" id="468196"/>
    <lineage>
        <taxon>Eukaryota</taxon>
        <taxon>Metazoa</taxon>
        <taxon>Ecdysozoa</taxon>
        <taxon>Arthropoda</taxon>
        <taxon>Hexapoda</taxon>
        <taxon>Insecta</taxon>
        <taxon>Pterygota</taxon>
        <taxon>Neoptera</taxon>
        <taxon>Paraneoptera</taxon>
        <taxon>Psocodea</taxon>
        <taxon>Troctomorpha</taxon>
        <taxon>Phthiraptera</taxon>
        <taxon>Anoplura</taxon>
        <taxon>Polyplacidae</taxon>
        <taxon>Polyplax</taxon>
    </lineage>
</organism>
<dbReference type="Proteomes" id="UP001359485">
    <property type="component" value="Unassembled WGS sequence"/>
</dbReference>
<accession>A0ABR1B837</accession>
<evidence type="ECO:0000313" key="2">
    <source>
        <dbReference type="Proteomes" id="UP001359485"/>
    </source>
</evidence>
<reference evidence="1 2" key="1">
    <citation type="submission" date="2023-09" db="EMBL/GenBank/DDBJ databases">
        <title>Genomes of two closely related lineages of the louse Polyplax serrata with different host specificities.</title>
        <authorList>
            <person name="Martinu J."/>
            <person name="Tarabai H."/>
            <person name="Stefka J."/>
            <person name="Hypsa V."/>
        </authorList>
    </citation>
    <scope>NUCLEOTIDE SEQUENCE [LARGE SCALE GENOMIC DNA]</scope>
    <source>
        <strain evidence="1">98ZLc_SE</strain>
    </source>
</reference>
<proteinExistence type="predicted"/>
<comment type="caution">
    <text evidence="1">The sequence shown here is derived from an EMBL/GenBank/DDBJ whole genome shotgun (WGS) entry which is preliminary data.</text>
</comment>
<sequence length="120" mass="13365">MFTNRNFSLLPGTGQLAPEARFHGALPRLEGNVECRLRPHLSQNSNYAQNARDRLIGKGVGRGGEMREDRKEDSILMRDPLAETIITAIIISKFQLISSGLSSQLRSQVIFVGVLTFVIR</sequence>
<protein>
    <submittedName>
        <fullName evidence="1">Uncharacterized protein</fullName>
    </submittedName>
</protein>
<name>A0ABR1B837_POLSC</name>